<reference evidence="3 4" key="1">
    <citation type="submission" date="2019-02" db="EMBL/GenBank/DDBJ databases">
        <title>Deep-cultivation of Planctomycetes and their phenomic and genomic characterization uncovers novel biology.</title>
        <authorList>
            <person name="Wiegand S."/>
            <person name="Jogler M."/>
            <person name="Boedeker C."/>
            <person name="Pinto D."/>
            <person name="Vollmers J."/>
            <person name="Rivas-Marin E."/>
            <person name="Kohn T."/>
            <person name="Peeters S.H."/>
            <person name="Heuer A."/>
            <person name="Rast P."/>
            <person name="Oberbeckmann S."/>
            <person name="Bunk B."/>
            <person name="Jeske O."/>
            <person name="Meyerdierks A."/>
            <person name="Storesund J.E."/>
            <person name="Kallscheuer N."/>
            <person name="Luecker S."/>
            <person name="Lage O.M."/>
            <person name="Pohl T."/>
            <person name="Merkel B.J."/>
            <person name="Hornburger P."/>
            <person name="Mueller R.-W."/>
            <person name="Bruemmer F."/>
            <person name="Labrenz M."/>
            <person name="Spormann A.M."/>
            <person name="Op den Camp H."/>
            <person name="Overmann J."/>
            <person name="Amann R."/>
            <person name="Jetten M.S.M."/>
            <person name="Mascher T."/>
            <person name="Medema M.H."/>
            <person name="Devos D.P."/>
            <person name="Kaster A.-K."/>
            <person name="Ovreas L."/>
            <person name="Rohde M."/>
            <person name="Galperin M.Y."/>
            <person name="Jogler C."/>
        </authorList>
    </citation>
    <scope>NUCLEOTIDE SEQUENCE [LARGE SCALE GENOMIC DNA]</scope>
    <source>
        <strain evidence="3 4">HG66A1</strain>
    </source>
</reference>
<evidence type="ECO:0000313" key="3">
    <source>
        <dbReference type="EMBL" id="QDT23033.1"/>
    </source>
</evidence>
<dbReference type="Proteomes" id="UP000320421">
    <property type="component" value="Chromosome"/>
</dbReference>
<dbReference type="RefSeq" id="WP_197996766.1">
    <property type="nucleotide sequence ID" value="NZ_CP036266.1"/>
</dbReference>
<evidence type="ECO:0000313" key="4">
    <source>
        <dbReference type="Proteomes" id="UP000320421"/>
    </source>
</evidence>
<protein>
    <submittedName>
        <fullName evidence="3">Xanthan lyase</fullName>
        <ecNumber evidence="3">4.2.2.12</ecNumber>
    </submittedName>
</protein>
<evidence type="ECO:0000256" key="1">
    <source>
        <dbReference type="SAM" id="MobiDB-lite"/>
    </source>
</evidence>
<feature type="region of interest" description="Disordered" evidence="1">
    <location>
        <begin position="22"/>
        <end position="45"/>
    </location>
</feature>
<keyword evidence="4" id="KW-1185">Reference proteome</keyword>
<organism evidence="3 4">
    <name type="scientific">Gimesia chilikensis</name>
    <dbReference type="NCBI Taxonomy" id="2605989"/>
    <lineage>
        <taxon>Bacteria</taxon>
        <taxon>Pseudomonadati</taxon>
        <taxon>Planctomycetota</taxon>
        <taxon>Planctomycetia</taxon>
        <taxon>Planctomycetales</taxon>
        <taxon>Planctomycetaceae</taxon>
        <taxon>Gimesia</taxon>
    </lineage>
</organism>
<proteinExistence type="predicted"/>
<evidence type="ECO:0000259" key="2">
    <source>
        <dbReference type="Pfam" id="PF25275"/>
    </source>
</evidence>
<dbReference type="EMBL" id="CP036266">
    <property type="protein sequence ID" value="QDT23033.1"/>
    <property type="molecule type" value="Genomic_DNA"/>
</dbReference>
<gene>
    <name evidence="3" type="primary">xly_7</name>
    <name evidence="3" type="ORF">HG66A1_48460</name>
</gene>
<dbReference type="Pfam" id="PF25275">
    <property type="entry name" value="Golvesin_C"/>
    <property type="match status" value="1"/>
</dbReference>
<sequence length="200" mass="22150">MKPTSILANLLACLSISQTHLHSSEPTPQLKPHPEAVANTHAPGEVDKPELVPFIVPDPTKLKGIVVDETQARLVGTWQYSTHTPPYVGLGYLHDQKKGKGEKAVIFTPDLPKSGRYEVRMSHCYNIRRSTNTPVTIHHAAGEKTIRINQQQIPPHNKLFRTLGTYHFVKGKSGWVKISNAGTDGKYVIADAVQFIYVGE</sequence>
<feature type="domain" description="Golvesin/Xly CBD-like" evidence="2">
    <location>
        <begin position="66"/>
        <end position="196"/>
    </location>
</feature>
<dbReference type="GO" id="GO:0047492">
    <property type="term" value="F:xanthan lyase activity"/>
    <property type="evidence" value="ECO:0007669"/>
    <property type="project" value="UniProtKB-EC"/>
</dbReference>
<dbReference type="InterPro" id="IPR033803">
    <property type="entry name" value="CBD-like_Golvesin-Xly"/>
</dbReference>
<name>A0A517PUH6_9PLAN</name>
<dbReference type="AlphaFoldDB" id="A0A517PUH6"/>
<keyword evidence="3" id="KW-0456">Lyase</keyword>
<accession>A0A517PUH6</accession>
<dbReference type="EC" id="4.2.2.12" evidence="3"/>